<dbReference type="EMBL" id="KB007805">
    <property type="protein sequence ID" value="ELR25185.1"/>
    <property type="molecule type" value="Genomic_DNA"/>
</dbReference>
<keyword evidence="1" id="KW-1133">Transmembrane helix</keyword>
<evidence type="ECO:0000259" key="2">
    <source>
        <dbReference type="Pfam" id="PF00892"/>
    </source>
</evidence>
<reference evidence="3 4" key="1">
    <citation type="journal article" date="2013" name="Genome Biol.">
        <title>Genome of Acanthamoeba castellanii highlights extensive lateral gene transfer and early evolution of tyrosine kinase signaling.</title>
        <authorList>
            <person name="Clarke M."/>
            <person name="Lohan A.J."/>
            <person name="Liu B."/>
            <person name="Lagkouvardos I."/>
            <person name="Roy S."/>
            <person name="Zafar N."/>
            <person name="Bertelli C."/>
            <person name="Schilde C."/>
            <person name="Kianianmomeni A."/>
            <person name="Burglin T.R."/>
            <person name="Frech C."/>
            <person name="Turcotte B."/>
            <person name="Kopec K.O."/>
            <person name="Synnott J.M."/>
            <person name="Choo C."/>
            <person name="Paponov I."/>
            <person name="Finkler A."/>
            <person name="Soon Heng Tan C."/>
            <person name="Hutchins A.P."/>
            <person name="Weinmeier T."/>
            <person name="Rattei T."/>
            <person name="Chu J.S."/>
            <person name="Gimenez G."/>
            <person name="Irimia M."/>
            <person name="Rigden D.J."/>
            <person name="Fitzpatrick D.A."/>
            <person name="Lorenzo-Morales J."/>
            <person name="Bateman A."/>
            <person name="Chiu C.H."/>
            <person name="Tang P."/>
            <person name="Hegemann P."/>
            <person name="Fromm H."/>
            <person name="Raoult D."/>
            <person name="Greub G."/>
            <person name="Miranda-Saavedra D."/>
            <person name="Chen N."/>
            <person name="Nash P."/>
            <person name="Ginger M.L."/>
            <person name="Horn M."/>
            <person name="Schaap P."/>
            <person name="Caler L."/>
            <person name="Loftus B."/>
        </authorList>
    </citation>
    <scope>NUCLEOTIDE SEQUENCE [LARGE SCALE GENOMIC DNA]</scope>
    <source>
        <strain evidence="3 4">Neff</strain>
    </source>
</reference>
<gene>
    <name evidence="3" type="ORF">ACA1_289170</name>
</gene>
<feature type="transmembrane region" description="Helical" evidence="1">
    <location>
        <begin position="48"/>
        <end position="71"/>
    </location>
</feature>
<dbReference type="RefSeq" id="XP_004367940.1">
    <property type="nucleotide sequence ID" value="XM_004367883.1"/>
</dbReference>
<keyword evidence="4" id="KW-1185">Reference proteome</keyword>
<sequence>MKGTLPEVSGAATKGMNPLVGDKANTQGSLAPTVDNAASVLAKQKHKWAVAGCIAVCFLGWGLATFIMGYVGQRASFRASLLYNTMGFLLCTLPFLPQQQFRTFTRNHLLCIVSGLMFTWADVGFFKLSSMGMSVSVLGPVTALYIIVPAVLGVLCLGETFTLRKVVGLVLAVSAICLLASDEGAA</sequence>
<dbReference type="Proteomes" id="UP000011083">
    <property type="component" value="Unassembled WGS sequence"/>
</dbReference>
<dbReference type="GeneID" id="14926229"/>
<dbReference type="GO" id="GO:0016020">
    <property type="term" value="C:membrane"/>
    <property type="evidence" value="ECO:0007669"/>
    <property type="project" value="InterPro"/>
</dbReference>
<evidence type="ECO:0000313" key="3">
    <source>
        <dbReference type="EMBL" id="ELR25185.1"/>
    </source>
</evidence>
<dbReference type="InterPro" id="IPR000620">
    <property type="entry name" value="EamA_dom"/>
</dbReference>
<dbReference type="KEGG" id="acan:ACA1_289170"/>
<dbReference type="VEuPathDB" id="AmoebaDB:ACA1_289170"/>
<dbReference type="SUPFAM" id="SSF103481">
    <property type="entry name" value="Multidrug resistance efflux transporter EmrE"/>
    <property type="match status" value="1"/>
</dbReference>
<accession>L8HJ21</accession>
<keyword evidence="1" id="KW-0472">Membrane</keyword>
<dbReference type="AlphaFoldDB" id="L8HJ21"/>
<dbReference type="InterPro" id="IPR037185">
    <property type="entry name" value="EmrE-like"/>
</dbReference>
<feature type="transmembrane region" description="Helical" evidence="1">
    <location>
        <begin position="77"/>
        <end position="96"/>
    </location>
</feature>
<evidence type="ECO:0000313" key="4">
    <source>
        <dbReference type="Proteomes" id="UP000011083"/>
    </source>
</evidence>
<proteinExistence type="predicted"/>
<keyword evidence="1" id="KW-0812">Transmembrane</keyword>
<organism evidence="3 4">
    <name type="scientific">Acanthamoeba castellanii (strain ATCC 30010 / Neff)</name>
    <dbReference type="NCBI Taxonomy" id="1257118"/>
    <lineage>
        <taxon>Eukaryota</taxon>
        <taxon>Amoebozoa</taxon>
        <taxon>Discosea</taxon>
        <taxon>Longamoebia</taxon>
        <taxon>Centramoebida</taxon>
        <taxon>Acanthamoebidae</taxon>
        <taxon>Acanthamoeba</taxon>
    </lineage>
</organism>
<dbReference type="Pfam" id="PF00892">
    <property type="entry name" value="EamA"/>
    <property type="match status" value="1"/>
</dbReference>
<evidence type="ECO:0000256" key="1">
    <source>
        <dbReference type="SAM" id="Phobius"/>
    </source>
</evidence>
<feature type="domain" description="EamA" evidence="2">
    <location>
        <begin position="54"/>
        <end position="179"/>
    </location>
</feature>
<feature type="transmembrane region" description="Helical" evidence="1">
    <location>
        <begin position="138"/>
        <end position="158"/>
    </location>
</feature>
<feature type="transmembrane region" description="Helical" evidence="1">
    <location>
        <begin position="108"/>
        <end position="126"/>
    </location>
</feature>
<name>L8HJ21_ACACF</name>
<protein>
    <recommendedName>
        <fullName evidence="2">EamA domain-containing protein</fullName>
    </recommendedName>
</protein>